<dbReference type="OrthoDB" id="3863715at2759"/>
<dbReference type="PANTHER" id="PTHR46978">
    <property type="entry name" value="ZINC KNUCKLE (CCHC-TYPE) FAMILY PROTEIN"/>
    <property type="match status" value="1"/>
</dbReference>
<keyword evidence="1" id="KW-0862">Zinc</keyword>
<dbReference type="KEGG" id="aaf:AURANDRAFT_18940"/>
<dbReference type="AlphaFoldDB" id="F0XWG4"/>
<name>F0XWG4_AURAN</name>
<keyword evidence="4" id="KW-1185">Reference proteome</keyword>
<dbReference type="GO" id="GO:0003676">
    <property type="term" value="F:nucleic acid binding"/>
    <property type="evidence" value="ECO:0007669"/>
    <property type="project" value="InterPro"/>
</dbReference>
<dbReference type="EMBL" id="GL833120">
    <property type="protein sequence ID" value="EGB12965.1"/>
    <property type="molecule type" value="Genomic_DNA"/>
</dbReference>
<evidence type="ECO:0000313" key="4">
    <source>
        <dbReference type="Proteomes" id="UP000002729"/>
    </source>
</evidence>
<organism evidence="4">
    <name type="scientific">Aureococcus anophagefferens</name>
    <name type="common">Harmful bloom alga</name>
    <dbReference type="NCBI Taxonomy" id="44056"/>
    <lineage>
        <taxon>Eukaryota</taxon>
        <taxon>Sar</taxon>
        <taxon>Stramenopiles</taxon>
        <taxon>Ochrophyta</taxon>
        <taxon>Pelagophyceae</taxon>
        <taxon>Pelagomonadales</taxon>
        <taxon>Pelagomonadaceae</taxon>
        <taxon>Aureococcus</taxon>
    </lineage>
</organism>
<dbReference type="SUPFAM" id="SSF57756">
    <property type="entry name" value="Retrovirus zinc finger-like domains"/>
    <property type="match status" value="1"/>
</dbReference>
<feature type="domain" description="CCHC-type" evidence="2">
    <location>
        <begin position="30"/>
        <end position="45"/>
    </location>
</feature>
<evidence type="ECO:0000259" key="2">
    <source>
        <dbReference type="PROSITE" id="PS50158"/>
    </source>
</evidence>
<dbReference type="SMART" id="SM00343">
    <property type="entry name" value="ZnF_C2HC"/>
    <property type="match status" value="5"/>
</dbReference>
<keyword evidence="1" id="KW-0863">Zinc-finger</keyword>
<dbReference type="PROSITE" id="PS50158">
    <property type="entry name" value="ZF_CCHC"/>
    <property type="match status" value="1"/>
</dbReference>
<accession>F0XWG4</accession>
<gene>
    <name evidence="3" type="ORF">AURANDRAFT_18940</name>
</gene>
<dbReference type="OMA" id="GHEERDC"/>
<proteinExistence type="predicted"/>
<dbReference type="RefSeq" id="XP_009032580.1">
    <property type="nucleotide sequence ID" value="XM_009034332.1"/>
</dbReference>
<dbReference type="InterPro" id="IPR001878">
    <property type="entry name" value="Znf_CCHC"/>
</dbReference>
<keyword evidence="1" id="KW-0479">Metal-binding</keyword>
<protein>
    <recommendedName>
        <fullName evidence="2">CCHC-type domain-containing protein</fullName>
    </recommendedName>
</protein>
<evidence type="ECO:0000256" key="1">
    <source>
        <dbReference type="PROSITE-ProRule" id="PRU00047"/>
    </source>
</evidence>
<reference evidence="3 4" key="1">
    <citation type="journal article" date="2011" name="Proc. Natl. Acad. Sci. U.S.A.">
        <title>Niche of harmful alga Aureococcus anophagefferens revealed through ecogenomics.</title>
        <authorList>
            <person name="Gobler C.J."/>
            <person name="Berry D.L."/>
            <person name="Dyhrman S.T."/>
            <person name="Wilhelm S.W."/>
            <person name="Salamov A."/>
            <person name="Lobanov A.V."/>
            <person name="Zhang Y."/>
            <person name="Collier J.L."/>
            <person name="Wurch L.L."/>
            <person name="Kustka A.B."/>
            <person name="Dill B.D."/>
            <person name="Shah M."/>
            <person name="VerBerkmoes N.C."/>
            <person name="Kuo A."/>
            <person name="Terry A."/>
            <person name="Pangilinan J."/>
            <person name="Lindquist E.A."/>
            <person name="Lucas S."/>
            <person name="Paulsen I.T."/>
            <person name="Hattenrath-Lehmann T.K."/>
            <person name="Talmage S.C."/>
            <person name="Walker E.A."/>
            <person name="Koch F."/>
            <person name="Burson A.M."/>
            <person name="Marcoval M.A."/>
            <person name="Tang Y.Z."/>
            <person name="Lecleir G.R."/>
            <person name="Coyne K.J."/>
            <person name="Berg G.M."/>
            <person name="Bertrand E.M."/>
            <person name="Saito M.A."/>
            <person name="Gladyshev V.N."/>
            <person name="Grigoriev I.V."/>
        </authorList>
    </citation>
    <scope>NUCLEOTIDE SEQUENCE [LARGE SCALE GENOMIC DNA]</scope>
    <source>
        <strain evidence="4">CCMP 1984</strain>
    </source>
</reference>
<feature type="non-terminal residue" evidence="3">
    <location>
        <position position="1"/>
    </location>
</feature>
<dbReference type="PANTHER" id="PTHR46978:SF1">
    <property type="entry name" value="ZINC KNUCKLE (CCHC-TYPE) FAMILY PROTEIN"/>
    <property type="match status" value="1"/>
</dbReference>
<dbReference type="InParanoid" id="F0XWG4"/>
<evidence type="ECO:0000313" key="3">
    <source>
        <dbReference type="EMBL" id="EGB12965.1"/>
    </source>
</evidence>
<dbReference type="Gene3D" id="4.10.60.10">
    <property type="entry name" value="Zinc finger, CCHC-type"/>
    <property type="match status" value="1"/>
</dbReference>
<sequence length="129" mass="14074">RGRDFFGAGPRCSLCASDAHLMDACPEALCHRCLRPGHAARDCRDAPRPMPEVCTACGDVGHSWKWCEAVDGEAKLSAGATCMTCGECGHLDCKKVKRHKTHDVYCAWCARPGHTGPSCPQKRGHARRR</sequence>
<dbReference type="InterPro" id="IPR036875">
    <property type="entry name" value="Znf_CCHC_sf"/>
</dbReference>
<dbReference type="Proteomes" id="UP000002729">
    <property type="component" value="Unassembled WGS sequence"/>
</dbReference>
<dbReference type="GeneID" id="20219064"/>
<dbReference type="GO" id="GO:0008270">
    <property type="term" value="F:zinc ion binding"/>
    <property type="evidence" value="ECO:0007669"/>
    <property type="project" value="UniProtKB-KW"/>
</dbReference>